<evidence type="ECO:0000313" key="1">
    <source>
        <dbReference type="EnsemblMetazoa" id="CLYHEMP015882.1"/>
    </source>
</evidence>
<name>A0A7M5X0J5_9CNID</name>
<dbReference type="AlphaFoldDB" id="A0A7M5X0J5"/>
<evidence type="ECO:0000313" key="2">
    <source>
        <dbReference type="Proteomes" id="UP000594262"/>
    </source>
</evidence>
<sequence length="160" mass="18398">IHLIATMLALEPEKHLNKDELDTKSEQPFDSLDATLSFIDGSKPIRTDELKDRITRNLLTLIETTKNANDEAALVQLDKHINTAKHTFSALLKHKCDAIPVLQKINSNQKIQRQPRFFSTKKKPKPSKFRMAGPDADVKRKLQDRSNWKNFKNGDFLTFM</sequence>
<dbReference type="Proteomes" id="UP000594262">
    <property type="component" value="Unplaced"/>
</dbReference>
<protein>
    <submittedName>
        <fullName evidence="1">Uncharacterized protein</fullName>
    </submittedName>
</protein>
<reference evidence="1" key="1">
    <citation type="submission" date="2021-01" db="UniProtKB">
        <authorList>
            <consortium name="EnsemblMetazoa"/>
        </authorList>
    </citation>
    <scope>IDENTIFICATION</scope>
</reference>
<dbReference type="EnsemblMetazoa" id="CLYHEMT015882.1">
    <property type="protein sequence ID" value="CLYHEMP015882.1"/>
    <property type="gene ID" value="CLYHEMG015882"/>
</dbReference>
<proteinExistence type="predicted"/>
<accession>A0A7M5X0J5</accession>
<organism evidence="1 2">
    <name type="scientific">Clytia hemisphaerica</name>
    <dbReference type="NCBI Taxonomy" id="252671"/>
    <lineage>
        <taxon>Eukaryota</taxon>
        <taxon>Metazoa</taxon>
        <taxon>Cnidaria</taxon>
        <taxon>Hydrozoa</taxon>
        <taxon>Hydroidolina</taxon>
        <taxon>Leptothecata</taxon>
        <taxon>Obeliida</taxon>
        <taxon>Clytiidae</taxon>
        <taxon>Clytia</taxon>
    </lineage>
</organism>
<keyword evidence="2" id="KW-1185">Reference proteome</keyword>